<dbReference type="Proteomes" id="UP000295658">
    <property type="component" value="Unassembled WGS sequence"/>
</dbReference>
<dbReference type="RefSeq" id="WP_132948963.1">
    <property type="nucleotide sequence ID" value="NZ_BSVG01000005.1"/>
</dbReference>
<evidence type="ECO:0000256" key="2">
    <source>
        <dbReference type="ARBA" id="ARBA00022475"/>
    </source>
</evidence>
<protein>
    <submittedName>
        <fullName evidence="8">Phage shock protein C (PspC) family protein</fullName>
    </submittedName>
</protein>
<dbReference type="EMBL" id="SLUL01000011">
    <property type="protein sequence ID" value="TCL47710.1"/>
    <property type="molecule type" value="Genomic_DNA"/>
</dbReference>
<dbReference type="OrthoDB" id="9815286at2"/>
<dbReference type="Pfam" id="PF04024">
    <property type="entry name" value="PspC"/>
    <property type="match status" value="1"/>
</dbReference>
<organism evidence="8 9">
    <name type="scientific">Thermolongibacillus altinsuensis</name>
    <dbReference type="NCBI Taxonomy" id="575256"/>
    <lineage>
        <taxon>Bacteria</taxon>
        <taxon>Bacillati</taxon>
        <taxon>Bacillota</taxon>
        <taxon>Bacilli</taxon>
        <taxon>Bacillales</taxon>
        <taxon>Anoxybacillaceae</taxon>
        <taxon>Thermolongibacillus</taxon>
    </lineage>
</organism>
<evidence type="ECO:0000256" key="3">
    <source>
        <dbReference type="ARBA" id="ARBA00022692"/>
    </source>
</evidence>
<comment type="caution">
    <text evidence="8">The sequence shown here is derived from an EMBL/GenBank/DDBJ whole genome shotgun (WGS) entry which is preliminary data.</text>
</comment>
<evidence type="ECO:0000256" key="6">
    <source>
        <dbReference type="SAM" id="Phobius"/>
    </source>
</evidence>
<evidence type="ECO:0000256" key="4">
    <source>
        <dbReference type="ARBA" id="ARBA00022989"/>
    </source>
</evidence>
<dbReference type="InterPro" id="IPR007168">
    <property type="entry name" value="Phageshock_PspC_N"/>
</dbReference>
<evidence type="ECO:0000259" key="7">
    <source>
        <dbReference type="Pfam" id="PF04024"/>
    </source>
</evidence>
<evidence type="ECO:0000313" key="8">
    <source>
        <dbReference type="EMBL" id="TCL47710.1"/>
    </source>
</evidence>
<keyword evidence="4 6" id="KW-1133">Transmembrane helix</keyword>
<keyword evidence="5 6" id="KW-0472">Membrane</keyword>
<keyword evidence="9" id="KW-1185">Reference proteome</keyword>
<feature type="domain" description="Phage shock protein PspC N-terminal" evidence="7">
    <location>
        <begin position="2"/>
        <end position="61"/>
    </location>
</feature>
<keyword evidence="2" id="KW-1003">Cell membrane</keyword>
<comment type="subcellular location">
    <subcellularLocation>
        <location evidence="1">Cell membrane</location>
        <topology evidence="1">Single-pass membrane protein</topology>
    </subcellularLocation>
</comment>
<sequence length="65" mass="7251">MKKLVRPYHDRKLAGVLGGIASYFNVDSTIIRLIFIALLVFTGIMPLALIYLIAVFVMPNEGMKP</sequence>
<dbReference type="InterPro" id="IPR052027">
    <property type="entry name" value="PspC"/>
</dbReference>
<dbReference type="PANTHER" id="PTHR33885">
    <property type="entry name" value="PHAGE SHOCK PROTEIN C"/>
    <property type="match status" value="1"/>
</dbReference>
<dbReference type="AlphaFoldDB" id="A0A4R1QG27"/>
<feature type="transmembrane region" description="Helical" evidence="6">
    <location>
        <begin position="30"/>
        <end position="57"/>
    </location>
</feature>
<gene>
    <name evidence="8" type="ORF">EDD69_11174</name>
</gene>
<accession>A0A4R1QG27</accession>
<evidence type="ECO:0000313" key="9">
    <source>
        <dbReference type="Proteomes" id="UP000295658"/>
    </source>
</evidence>
<proteinExistence type="predicted"/>
<name>A0A4R1QG27_9BACL</name>
<dbReference type="GO" id="GO:0005886">
    <property type="term" value="C:plasma membrane"/>
    <property type="evidence" value="ECO:0007669"/>
    <property type="project" value="UniProtKB-SubCell"/>
</dbReference>
<dbReference type="PANTHER" id="PTHR33885:SF3">
    <property type="entry name" value="PHAGE SHOCK PROTEIN C"/>
    <property type="match status" value="1"/>
</dbReference>
<evidence type="ECO:0000256" key="5">
    <source>
        <dbReference type="ARBA" id="ARBA00023136"/>
    </source>
</evidence>
<keyword evidence="3 6" id="KW-0812">Transmembrane</keyword>
<evidence type="ECO:0000256" key="1">
    <source>
        <dbReference type="ARBA" id="ARBA00004162"/>
    </source>
</evidence>
<reference evidence="8 9" key="1">
    <citation type="submission" date="2019-03" db="EMBL/GenBank/DDBJ databases">
        <title>Genomic Encyclopedia of Type Strains, Phase IV (KMG-IV): sequencing the most valuable type-strain genomes for metagenomic binning, comparative biology and taxonomic classification.</title>
        <authorList>
            <person name="Goeker M."/>
        </authorList>
    </citation>
    <scope>NUCLEOTIDE SEQUENCE [LARGE SCALE GENOMIC DNA]</scope>
    <source>
        <strain evidence="8 9">DSM 24979</strain>
    </source>
</reference>